<accession>A0A0S3EV35</accession>
<dbReference type="AlphaFoldDB" id="A0A0S3EV35"/>
<name>A0A0S3EV35_9SPHN</name>
<dbReference type="EMBL" id="CP013264">
    <property type="protein sequence ID" value="ALR19281.1"/>
    <property type="molecule type" value="Genomic_DNA"/>
</dbReference>
<reference evidence="1 2" key="1">
    <citation type="submission" date="2015-11" db="EMBL/GenBank/DDBJ databases">
        <title>A Two-component Flavoprotein Monooxygenase System MeaXY Responsible for para-Hydroxylation of 2-Methyl-6-ethylaniline and 2,6-Diethylaniline in Sphingobium baderi DE-13.</title>
        <authorList>
            <person name="Cheng M."/>
            <person name="Meng Q."/>
            <person name="Yang Y."/>
            <person name="Chu C."/>
            <person name="Yan X."/>
            <person name="He J."/>
            <person name="Li S."/>
        </authorList>
    </citation>
    <scope>NUCLEOTIDE SEQUENCE [LARGE SCALE GENOMIC DNA]</scope>
    <source>
        <strain evidence="1 2">DE-13</strain>
    </source>
</reference>
<dbReference type="Proteomes" id="UP000056968">
    <property type="component" value="Chromosome"/>
</dbReference>
<sequence length="83" mass="9352">MRSDFLGLTRAQISAQQVARIEIKCSCHRYELDHIHSALPQLIFGNKGLVASQPCRQFGLRQPGVLAGIDQDFPKFLLLWCAK</sequence>
<keyword evidence="2" id="KW-1185">Reference proteome</keyword>
<gene>
    <name evidence="1" type="ORF">ATN00_02150</name>
</gene>
<protein>
    <submittedName>
        <fullName evidence="1">Uncharacterized protein</fullName>
    </submittedName>
</protein>
<organism evidence="1 2">
    <name type="scientific">Sphingobium baderi</name>
    <dbReference type="NCBI Taxonomy" id="1332080"/>
    <lineage>
        <taxon>Bacteria</taxon>
        <taxon>Pseudomonadati</taxon>
        <taxon>Pseudomonadota</taxon>
        <taxon>Alphaproteobacteria</taxon>
        <taxon>Sphingomonadales</taxon>
        <taxon>Sphingomonadaceae</taxon>
        <taxon>Sphingobium</taxon>
    </lineage>
</organism>
<dbReference type="KEGG" id="sbd:ATN00_02150"/>
<evidence type="ECO:0000313" key="1">
    <source>
        <dbReference type="EMBL" id="ALR19281.1"/>
    </source>
</evidence>
<evidence type="ECO:0000313" key="2">
    <source>
        <dbReference type="Proteomes" id="UP000056968"/>
    </source>
</evidence>
<proteinExistence type="predicted"/>